<sequence>MLSELLKYRTRTCNDFPQTCSDIHSRYLPSIKASGFRYFNLHMSSITTLITVTLLSSLYILGAFAQGYGITNYGAIGTGCPSGTVSTDLADDSKDIALTYKSFTVSTGPGADDSDERKNCQLTLSVKVPAGYQFALGGFNHTASYAISSGVQATVSSFYYFQTTTTDAKGSASFSGPAKYNGNVARGYAPTIWSPCSQSAVVGINIAAR</sequence>
<gene>
    <name evidence="2" type="ORF">D9619_004221</name>
</gene>
<feature type="transmembrane region" description="Helical" evidence="1">
    <location>
        <begin position="46"/>
        <end position="65"/>
    </location>
</feature>
<name>A0A8H5BSC3_9AGAR</name>
<keyword evidence="1" id="KW-0812">Transmembrane</keyword>
<dbReference type="PANTHER" id="PTHR38847:SF1">
    <property type="entry name" value="PSEUDOURIDINE SYNTHASE RSUA_RLUA-LIKE DOMAIN-CONTAINING PROTEIN"/>
    <property type="match status" value="1"/>
</dbReference>
<keyword evidence="3" id="KW-1185">Reference proteome</keyword>
<keyword evidence="1" id="KW-0472">Membrane</keyword>
<reference evidence="2 3" key="1">
    <citation type="journal article" date="2020" name="ISME J.">
        <title>Uncovering the hidden diversity of litter-decomposition mechanisms in mushroom-forming fungi.</title>
        <authorList>
            <person name="Floudas D."/>
            <person name="Bentzer J."/>
            <person name="Ahren D."/>
            <person name="Johansson T."/>
            <person name="Persson P."/>
            <person name="Tunlid A."/>
        </authorList>
    </citation>
    <scope>NUCLEOTIDE SEQUENCE [LARGE SCALE GENOMIC DNA]</scope>
    <source>
        <strain evidence="2 3">CBS 101986</strain>
    </source>
</reference>
<comment type="caution">
    <text evidence="2">The sequence shown here is derived from an EMBL/GenBank/DDBJ whole genome shotgun (WGS) entry which is preliminary data.</text>
</comment>
<dbReference type="InterPro" id="IPR025649">
    <property type="entry name" value="DUF4360"/>
</dbReference>
<organism evidence="2 3">
    <name type="scientific">Psilocybe cf. subviscida</name>
    <dbReference type="NCBI Taxonomy" id="2480587"/>
    <lineage>
        <taxon>Eukaryota</taxon>
        <taxon>Fungi</taxon>
        <taxon>Dikarya</taxon>
        <taxon>Basidiomycota</taxon>
        <taxon>Agaricomycotina</taxon>
        <taxon>Agaricomycetes</taxon>
        <taxon>Agaricomycetidae</taxon>
        <taxon>Agaricales</taxon>
        <taxon>Agaricineae</taxon>
        <taxon>Strophariaceae</taxon>
        <taxon>Psilocybe</taxon>
    </lineage>
</organism>
<keyword evidence="1" id="KW-1133">Transmembrane helix</keyword>
<protein>
    <recommendedName>
        <fullName evidence="4">DUF4360 domain-containing protein</fullName>
    </recommendedName>
</protein>
<dbReference type="Pfam" id="PF14273">
    <property type="entry name" value="DUF4360"/>
    <property type="match status" value="1"/>
</dbReference>
<proteinExistence type="predicted"/>
<evidence type="ECO:0000256" key="1">
    <source>
        <dbReference type="SAM" id="Phobius"/>
    </source>
</evidence>
<evidence type="ECO:0000313" key="3">
    <source>
        <dbReference type="Proteomes" id="UP000567179"/>
    </source>
</evidence>
<dbReference type="EMBL" id="JAACJJ010000014">
    <property type="protein sequence ID" value="KAF5327457.1"/>
    <property type="molecule type" value="Genomic_DNA"/>
</dbReference>
<dbReference type="PANTHER" id="PTHR38847">
    <property type="match status" value="1"/>
</dbReference>
<accession>A0A8H5BSC3</accession>
<evidence type="ECO:0008006" key="4">
    <source>
        <dbReference type="Google" id="ProtNLM"/>
    </source>
</evidence>
<dbReference type="OrthoDB" id="152248at2759"/>
<dbReference type="Proteomes" id="UP000567179">
    <property type="component" value="Unassembled WGS sequence"/>
</dbReference>
<evidence type="ECO:0000313" key="2">
    <source>
        <dbReference type="EMBL" id="KAF5327457.1"/>
    </source>
</evidence>
<dbReference type="AlphaFoldDB" id="A0A8H5BSC3"/>